<comment type="caution">
    <text evidence="1">The sequence shown here is derived from an EMBL/GenBank/DDBJ whole genome shotgun (WGS) entry which is preliminary data.</text>
</comment>
<protein>
    <submittedName>
        <fullName evidence="1">Uncharacterized protein</fullName>
    </submittedName>
</protein>
<evidence type="ECO:0000313" key="1">
    <source>
        <dbReference type="EMBL" id="KAG0430840.1"/>
    </source>
</evidence>
<dbReference type="Proteomes" id="UP000805193">
    <property type="component" value="Unassembled WGS sequence"/>
</dbReference>
<dbReference type="EMBL" id="JABSTQ010009284">
    <property type="protein sequence ID" value="KAG0430840.1"/>
    <property type="molecule type" value="Genomic_DNA"/>
</dbReference>
<sequence length="595" mass="66464">MAFACLTLALVILIAMTDTEGTAPRNDSSYCCPDVASQLIVAANFTLDPCGAYTKYVCHNMDALRRKKVDNQSLEGLRISATIGLFRSPAGKYIAAFYRSCLFTLDQGSNLPEKAMTALVETTGVSETMSPTDVLRVLIQLTVLHGLHTPVNILVVQLSEGSNILTMTPDVDSTFAGGRYDYVRQKVLTAYNEILRVNVSKEDLSKLQSSSPKTKLGSMRCHDSLQVLHTLVSGVSQQEWIAMAAPFHVGPAPSVMCYTDIDFIGEILQALTSESERREVQLALLFVMCSVDLVLRRYPHQPNTKSLFPRCESWTNQLTPLWRIIANEQQTDSQRDRDVRGIFIATKKAVIGDVLELLHPGDASEAVRLLSTVRLVLPKQLLQNDLPFPEAEPNYYLNALTMKLYRVTIDKRLEAFVLDPYEFNHASLETTIRRLHNDAILVPSLAYSLFRFGDDVDPAINAATVGVEMAFEMWSLVFDYGSWSEESASRIREHIACSSVGISRDRTFHTKARLSIKSASASVRAVGIPWHLPQYVWSHNRLSRAQMFYMKFAAQNCAGWRGTRSVNDVLTSLRDFRETYSCPLSASKAINCSFD</sequence>
<organism evidence="1 2">
    <name type="scientific">Ixodes persulcatus</name>
    <name type="common">Taiga tick</name>
    <dbReference type="NCBI Taxonomy" id="34615"/>
    <lineage>
        <taxon>Eukaryota</taxon>
        <taxon>Metazoa</taxon>
        <taxon>Ecdysozoa</taxon>
        <taxon>Arthropoda</taxon>
        <taxon>Chelicerata</taxon>
        <taxon>Arachnida</taxon>
        <taxon>Acari</taxon>
        <taxon>Parasitiformes</taxon>
        <taxon>Ixodida</taxon>
        <taxon>Ixodoidea</taxon>
        <taxon>Ixodidae</taxon>
        <taxon>Ixodinae</taxon>
        <taxon>Ixodes</taxon>
    </lineage>
</organism>
<reference evidence="1 2" key="1">
    <citation type="journal article" date="2020" name="Cell">
        <title>Large-Scale Comparative Analyses of Tick Genomes Elucidate Their Genetic Diversity and Vector Capacities.</title>
        <authorList>
            <consortium name="Tick Genome and Microbiome Consortium (TIGMIC)"/>
            <person name="Jia N."/>
            <person name="Wang J."/>
            <person name="Shi W."/>
            <person name="Du L."/>
            <person name="Sun Y."/>
            <person name="Zhan W."/>
            <person name="Jiang J.F."/>
            <person name="Wang Q."/>
            <person name="Zhang B."/>
            <person name="Ji P."/>
            <person name="Bell-Sakyi L."/>
            <person name="Cui X.M."/>
            <person name="Yuan T.T."/>
            <person name="Jiang B.G."/>
            <person name="Yang W.F."/>
            <person name="Lam T.T."/>
            <person name="Chang Q.C."/>
            <person name="Ding S.J."/>
            <person name="Wang X.J."/>
            <person name="Zhu J.G."/>
            <person name="Ruan X.D."/>
            <person name="Zhao L."/>
            <person name="Wei J.T."/>
            <person name="Ye R.Z."/>
            <person name="Que T.C."/>
            <person name="Du C.H."/>
            <person name="Zhou Y.H."/>
            <person name="Cheng J.X."/>
            <person name="Dai P.F."/>
            <person name="Guo W.B."/>
            <person name="Han X.H."/>
            <person name="Huang E.J."/>
            <person name="Li L.F."/>
            <person name="Wei W."/>
            <person name="Gao Y.C."/>
            <person name="Liu J.Z."/>
            <person name="Shao H.Z."/>
            <person name="Wang X."/>
            <person name="Wang C.C."/>
            <person name="Yang T.C."/>
            <person name="Huo Q.B."/>
            <person name="Li W."/>
            <person name="Chen H.Y."/>
            <person name="Chen S.E."/>
            <person name="Zhou L.G."/>
            <person name="Ni X.B."/>
            <person name="Tian J.H."/>
            <person name="Sheng Y."/>
            <person name="Liu T."/>
            <person name="Pan Y.S."/>
            <person name="Xia L.Y."/>
            <person name="Li J."/>
            <person name="Zhao F."/>
            <person name="Cao W.C."/>
        </authorList>
    </citation>
    <scope>NUCLEOTIDE SEQUENCE [LARGE SCALE GENOMIC DNA]</scope>
    <source>
        <strain evidence="1">Iper-2018</strain>
    </source>
</reference>
<accession>A0AC60QBV8</accession>
<name>A0AC60QBV8_IXOPE</name>
<gene>
    <name evidence="1" type="ORF">HPB47_022339</name>
</gene>
<keyword evidence="2" id="KW-1185">Reference proteome</keyword>
<proteinExistence type="predicted"/>
<evidence type="ECO:0000313" key="2">
    <source>
        <dbReference type="Proteomes" id="UP000805193"/>
    </source>
</evidence>